<evidence type="ECO:0000259" key="4">
    <source>
        <dbReference type="Pfam" id="PF13193"/>
    </source>
</evidence>
<protein>
    <submittedName>
        <fullName evidence="5">Unannotated protein</fullName>
    </submittedName>
</protein>
<dbReference type="AlphaFoldDB" id="A0A6J6W5A3"/>
<evidence type="ECO:0000256" key="2">
    <source>
        <dbReference type="ARBA" id="ARBA00022598"/>
    </source>
</evidence>
<feature type="domain" description="AMP-dependent synthetase/ligase" evidence="3">
    <location>
        <begin position="10"/>
        <end position="354"/>
    </location>
</feature>
<dbReference type="PANTHER" id="PTHR43201:SF5">
    <property type="entry name" value="MEDIUM-CHAIN ACYL-COA LIGASE ACSF2, MITOCHONDRIAL"/>
    <property type="match status" value="1"/>
</dbReference>
<comment type="similarity">
    <text evidence="1">Belongs to the ATP-dependent AMP-binding enzyme family.</text>
</comment>
<dbReference type="Gene3D" id="3.40.50.12780">
    <property type="entry name" value="N-terminal domain of ligase-like"/>
    <property type="match status" value="1"/>
</dbReference>
<dbReference type="Pfam" id="PF00501">
    <property type="entry name" value="AMP-binding"/>
    <property type="match status" value="1"/>
</dbReference>
<dbReference type="SUPFAM" id="SSF56801">
    <property type="entry name" value="Acetyl-CoA synthetase-like"/>
    <property type="match status" value="1"/>
</dbReference>
<feature type="domain" description="AMP-binding enzyme C-terminal" evidence="4">
    <location>
        <begin position="404"/>
        <end position="479"/>
    </location>
</feature>
<dbReference type="InterPro" id="IPR025110">
    <property type="entry name" value="AMP-bd_C"/>
</dbReference>
<dbReference type="EMBL" id="CAEZZU010000088">
    <property type="protein sequence ID" value="CAB4778556.1"/>
    <property type="molecule type" value="Genomic_DNA"/>
</dbReference>
<dbReference type="Gene3D" id="3.30.300.30">
    <property type="match status" value="1"/>
</dbReference>
<evidence type="ECO:0000256" key="1">
    <source>
        <dbReference type="ARBA" id="ARBA00006432"/>
    </source>
</evidence>
<dbReference type="GO" id="GO:0006631">
    <property type="term" value="P:fatty acid metabolic process"/>
    <property type="evidence" value="ECO:0007669"/>
    <property type="project" value="TreeGrafter"/>
</dbReference>
<sequence length="487" mass="50321">MNLAALLLASADSRPESISVIEGERYVTCSELRGLASAFGAALSAAGVAVGDRVAIASGNDLAFVVTYLGALWVGAIAVPLNPQAPSVAVAEELERVGAKILVCGRAGTIHLGLVGAVSFEELMQSGESAPSASVSAVEREDSDVAVLLYTSGTAGAQRAAMLTHGNLASNIKQVLDDTGLAITPDDLSLGALPFFHVFGLNVVLGVTLVAGGAVVLIDPFTAPEAIDLIRKHSITVVAGVPVMFDAFSAADSQLGESLGSVRLAVSGAATLSAKSSAAFTQRYGVTIHEGYGLTEASPIVTSTASGGAARIGSIGPSVPGVEVRLVGPDGTDVSAGDPGEIWVRGPNVFAGYWGDPEATQRVLTDGWLHTGDVAVSDEDGYLSLVDRLKDLIIVSGFNVYPAEVEDVLRTHASVVDCAVAAIPDERTGEAVGAWVVLEKGERVDLDSLRRHVGSRLARYKIPSKFTFVDELPRSEAGKLLRRALTL</sequence>
<dbReference type="InterPro" id="IPR000873">
    <property type="entry name" value="AMP-dep_synth/lig_dom"/>
</dbReference>
<evidence type="ECO:0000259" key="3">
    <source>
        <dbReference type="Pfam" id="PF00501"/>
    </source>
</evidence>
<organism evidence="5">
    <name type="scientific">freshwater metagenome</name>
    <dbReference type="NCBI Taxonomy" id="449393"/>
    <lineage>
        <taxon>unclassified sequences</taxon>
        <taxon>metagenomes</taxon>
        <taxon>ecological metagenomes</taxon>
    </lineage>
</organism>
<dbReference type="InterPro" id="IPR042099">
    <property type="entry name" value="ANL_N_sf"/>
</dbReference>
<dbReference type="PANTHER" id="PTHR43201">
    <property type="entry name" value="ACYL-COA SYNTHETASE"/>
    <property type="match status" value="1"/>
</dbReference>
<dbReference type="Pfam" id="PF13193">
    <property type="entry name" value="AMP-binding_C"/>
    <property type="match status" value="1"/>
</dbReference>
<proteinExistence type="inferred from homology"/>
<reference evidence="5" key="1">
    <citation type="submission" date="2020-05" db="EMBL/GenBank/DDBJ databases">
        <authorList>
            <person name="Chiriac C."/>
            <person name="Salcher M."/>
            <person name="Ghai R."/>
            <person name="Kavagutti S V."/>
        </authorList>
    </citation>
    <scope>NUCLEOTIDE SEQUENCE</scope>
</reference>
<gene>
    <name evidence="5" type="ORF">UFOPK2925_00703</name>
</gene>
<accession>A0A6J6W5A3</accession>
<name>A0A6J6W5A3_9ZZZZ</name>
<dbReference type="GO" id="GO:0031956">
    <property type="term" value="F:medium-chain fatty acid-CoA ligase activity"/>
    <property type="evidence" value="ECO:0007669"/>
    <property type="project" value="TreeGrafter"/>
</dbReference>
<evidence type="ECO:0000313" key="5">
    <source>
        <dbReference type="EMBL" id="CAB4778556.1"/>
    </source>
</evidence>
<keyword evidence="2" id="KW-0436">Ligase</keyword>
<dbReference type="InterPro" id="IPR045851">
    <property type="entry name" value="AMP-bd_C_sf"/>
</dbReference>